<evidence type="ECO:0000256" key="1">
    <source>
        <dbReference type="SAM" id="Coils"/>
    </source>
</evidence>
<keyword evidence="5" id="KW-1185">Reference proteome</keyword>
<keyword evidence="3" id="KW-0812">Transmembrane</keyword>
<dbReference type="PANTHER" id="PTHR22939:SF129">
    <property type="entry name" value="SERINE PROTEASE HTRA2, MITOCHONDRIAL"/>
    <property type="match status" value="1"/>
</dbReference>
<gene>
    <name evidence="4" type="ORF">I8J34_09685</name>
</gene>
<dbReference type="Proteomes" id="UP000694660">
    <property type="component" value="Unassembled WGS sequence"/>
</dbReference>
<evidence type="ECO:0000256" key="2">
    <source>
        <dbReference type="SAM" id="MobiDB-lite"/>
    </source>
</evidence>
<name>A0A944DBL9_DENI1</name>
<dbReference type="Gene3D" id="2.40.10.10">
    <property type="entry name" value="Trypsin-like serine proteases"/>
    <property type="match status" value="1"/>
</dbReference>
<dbReference type="InterPro" id="IPR009003">
    <property type="entry name" value="Peptidase_S1_PA"/>
</dbReference>
<dbReference type="SUPFAM" id="SSF50494">
    <property type="entry name" value="Trypsin-like serine proteases"/>
    <property type="match status" value="1"/>
</dbReference>
<dbReference type="Pfam" id="PF13365">
    <property type="entry name" value="Trypsin_2"/>
    <property type="match status" value="1"/>
</dbReference>
<reference evidence="5" key="1">
    <citation type="journal article" date="2022" name="ISME J.">
        <title>Genetic and phylogenetic analysis of dissimilatory iodate-reducing bacteria identifies potential niches across the world's oceans.</title>
        <authorList>
            <person name="Reyes-Umana V."/>
            <person name="Henning Z."/>
            <person name="Lee K."/>
            <person name="Barnum T.P."/>
            <person name="Coates J.D."/>
        </authorList>
    </citation>
    <scope>NUCLEOTIDE SEQUENCE [LARGE SCALE GENOMIC DNA]</scope>
    <source>
        <strain evidence="5">IR12</strain>
    </source>
</reference>
<accession>A0A944DBL9</accession>
<dbReference type="RefSeq" id="WP_214361191.1">
    <property type="nucleotide sequence ID" value="NZ_JAEKFT010000008.1"/>
</dbReference>
<evidence type="ECO:0000313" key="5">
    <source>
        <dbReference type="Proteomes" id="UP000694660"/>
    </source>
</evidence>
<protein>
    <submittedName>
        <fullName evidence="4">Trypsin-like peptidase domain-containing protein</fullName>
    </submittedName>
</protein>
<organism evidence="4 5">
    <name type="scientific">Denitromonas iodatirespirans</name>
    <dbReference type="NCBI Taxonomy" id="2795389"/>
    <lineage>
        <taxon>Bacteria</taxon>
        <taxon>Pseudomonadati</taxon>
        <taxon>Pseudomonadota</taxon>
        <taxon>Betaproteobacteria</taxon>
        <taxon>Rhodocyclales</taxon>
        <taxon>Zoogloeaceae</taxon>
        <taxon>Denitromonas</taxon>
    </lineage>
</organism>
<evidence type="ECO:0000256" key="3">
    <source>
        <dbReference type="SAM" id="Phobius"/>
    </source>
</evidence>
<proteinExistence type="predicted"/>
<evidence type="ECO:0000313" key="4">
    <source>
        <dbReference type="EMBL" id="MBT0961442.1"/>
    </source>
</evidence>
<keyword evidence="3" id="KW-1133">Transmembrane helix</keyword>
<dbReference type="InterPro" id="IPR043504">
    <property type="entry name" value="Peptidase_S1_PA_chymotrypsin"/>
</dbReference>
<sequence>MRPSSSEAGFPLIKAAGVALVVIIGAVLVLRPDATEAPVQAAQVATPSATSSEPKEGLAGKLGKSHPPGNPIEAARNATVFIQTPWGNLGSGFIMSADCLVVTNRHVLHFDSAGALRAAQQSPAIAMEFRRRQAELQQDLKDLLEKYREETRRSGKGSGAALTLKLKIDAVQEDLRTLPESVREHINAEISKTELYARTATYKVSLVDGTTFDVNQIRYVEERDLATFRLPASHCPYIKRGRSEQLRQGERLYTVGSPSGLTYTVTAGIFSGYRQEGDRRYLQTDAPINPGNSGGPLITESGDVVGVNTAILMGTQGIGFAIPVEDVPGL</sequence>
<keyword evidence="1" id="KW-0175">Coiled coil</keyword>
<dbReference type="AlphaFoldDB" id="A0A944DBL9"/>
<feature type="transmembrane region" description="Helical" evidence="3">
    <location>
        <begin position="12"/>
        <end position="30"/>
    </location>
</feature>
<feature type="compositionally biased region" description="Polar residues" evidence="2">
    <location>
        <begin position="43"/>
        <end position="52"/>
    </location>
</feature>
<dbReference type="Gene3D" id="2.40.10.120">
    <property type="match status" value="1"/>
</dbReference>
<feature type="coiled-coil region" evidence="1">
    <location>
        <begin position="126"/>
        <end position="153"/>
    </location>
</feature>
<feature type="region of interest" description="Disordered" evidence="2">
    <location>
        <begin position="41"/>
        <end position="70"/>
    </location>
</feature>
<keyword evidence="3" id="KW-0472">Membrane</keyword>
<dbReference type="EMBL" id="JAEKFT010000008">
    <property type="protein sequence ID" value="MBT0961442.1"/>
    <property type="molecule type" value="Genomic_DNA"/>
</dbReference>
<dbReference type="PANTHER" id="PTHR22939">
    <property type="entry name" value="SERINE PROTEASE FAMILY S1C HTRA-RELATED"/>
    <property type="match status" value="1"/>
</dbReference>
<comment type="caution">
    <text evidence="4">The sequence shown here is derived from an EMBL/GenBank/DDBJ whole genome shotgun (WGS) entry which is preliminary data.</text>
</comment>